<evidence type="ECO:0000256" key="4">
    <source>
        <dbReference type="ARBA" id="ARBA00005161"/>
    </source>
</evidence>
<evidence type="ECO:0000256" key="12">
    <source>
        <dbReference type="ARBA" id="ARBA00023136"/>
    </source>
</evidence>
<evidence type="ECO:0000313" key="17">
    <source>
        <dbReference type="Proteomes" id="UP000593765"/>
    </source>
</evidence>
<keyword evidence="12" id="KW-0472">Membrane</keyword>
<accession>A0A7M2WYB4</accession>
<dbReference type="PROSITE" id="PS00912">
    <property type="entry name" value="DHODEHASE_2"/>
    <property type="match status" value="1"/>
</dbReference>
<comment type="cofactor">
    <cofactor evidence="1">
        <name>FMN</name>
        <dbReference type="ChEBI" id="CHEBI:58210"/>
    </cofactor>
</comment>
<evidence type="ECO:0000256" key="11">
    <source>
        <dbReference type="ARBA" id="ARBA00023002"/>
    </source>
</evidence>
<organism evidence="16 17">
    <name type="scientific">Humisphaera borealis</name>
    <dbReference type="NCBI Taxonomy" id="2807512"/>
    <lineage>
        <taxon>Bacteria</taxon>
        <taxon>Pseudomonadati</taxon>
        <taxon>Planctomycetota</taxon>
        <taxon>Phycisphaerae</taxon>
        <taxon>Tepidisphaerales</taxon>
        <taxon>Tepidisphaeraceae</taxon>
        <taxon>Humisphaera</taxon>
    </lineage>
</organism>
<evidence type="ECO:0000256" key="8">
    <source>
        <dbReference type="ARBA" id="ARBA00022630"/>
    </source>
</evidence>
<dbReference type="InterPro" id="IPR005720">
    <property type="entry name" value="Dihydroorotate_DH_cat"/>
</dbReference>
<comment type="similarity">
    <text evidence="5">Belongs to the dihydroorotate dehydrogenase family. Type 2 subfamily.</text>
</comment>
<dbReference type="Proteomes" id="UP000593765">
    <property type="component" value="Chromosome"/>
</dbReference>
<dbReference type="RefSeq" id="WP_206293594.1">
    <property type="nucleotide sequence ID" value="NZ_CP063458.1"/>
</dbReference>
<dbReference type="NCBIfam" id="TIGR01036">
    <property type="entry name" value="pyrD_sub2"/>
    <property type="match status" value="1"/>
</dbReference>
<dbReference type="NCBIfam" id="NF003652">
    <property type="entry name" value="PRK05286.2-5"/>
    <property type="match status" value="1"/>
</dbReference>
<evidence type="ECO:0000256" key="9">
    <source>
        <dbReference type="ARBA" id="ARBA00022643"/>
    </source>
</evidence>
<proteinExistence type="inferred from homology"/>
<feature type="domain" description="Dihydroorotate dehydrogenase catalytic" evidence="15">
    <location>
        <begin position="51"/>
        <end position="327"/>
    </location>
</feature>
<evidence type="ECO:0000313" key="16">
    <source>
        <dbReference type="EMBL" id="QOV90507.1"/>
    </source>
</evidence>
<dbReference type="InterPro" id="IPR013785">
    <property type="entry name" value="Aldolase_TIM"/>
</dbReference>
<evidence type="ECO:0000256" key="5">
    <source>
        <dbReference type="ARBA" id="ARBA00005359"/>
    </source>
</evidence>
<dbReference type="EC" id="1.3.5.2" evidence="6 14"/>
<dbReference type="GO" id="GO:0044205">
    <property type="term" value="P:'de novo' UMP biosynthetic process"/>
    <property type="evidence" value="ECO:0007669"/>
    <property type="project" value="UniProtKB-UniPathway"/>
</dbReference>
<dbReference type="GO" id="GO:0005737">
    <property type="term" value="C:cytoplasm"/>
    <property type="evidence" value="ECO:0007669"/>
    <property type="project" value="InterPro"/>
</dbReference>
<gene>
    <name evidence="16" type="ORF">IPV69_03830</name>
</gene>
<dbReference type="UniPathway" id="UPA00070">
    <property type="reaction ID" value="UER00946"/>
</dbReference>
<name>A0A7M2WYB4_9BACT</name>
<comment type="subcellular location">
    <subcellularLocation>
        <location evidence="3">Membrane</location>
    </subcellularLocation>
</comment>
<evidence type="ECO:0000259" key="15">
    <source>
        <dbReference type="Pfam" id="PF01180"/>
    </source>
</evidence>
<evidence type="ECO:0000256" key="3">
    <source>
        <dbReference type="ARBA" id="ARBA00004370"/>
    </source>
</evidence>
<protein>
    <recommendedName>
        <fullName evidence="7 14">Dihydroorotate dehydrogenase (quinone)</fullName>
        <ecNumber evidence="6 14">1.3.5.2</ecNumber>
    </recommendedName>
</protein>
<keyword evidence="8" id="KW-0285">Flavoprotein</keyword>
<evidence type="ECO:0000256" key="1">
    <source>
        <dbReference type="ARBA" id="ARBA00001917"/>
    </source>
</evidence>
<dbReference type="InterPro" id="IPR001295">
    <property type="entry name" value="Dihydroorotate_DH_CS"/>
</dbReference>
<dbReference type="Pfam" id="PF01180">
    <property type="entry name" value="DHO_dh"/>
    <property type="match status" value="1"/>
</dbReference>
<dbReference type="PANTHER" id="PTHR48109:SF4">
    <property type="entry name" value="DIHYDROOROTATE DEHYDROGENASE (QUINONE), MITOCHONDRIAL"/>
    <property type="match status" value="1"/>
</dbReference>
<evidence type="ECO:0000256" key="10">
    <source>
        <dbReference type="ARBA" id="ARBA00022975"/>
    </source>
</evidence>
<dbReference type="InterPro" id="IPR005719">
    <property type="entry name" value="Dihydroorotate_DH_2"/>
</dbReference>
<dbReference type="InterPro" id="IPR050074">
    <property type="entry name" value="DHO_dehydrogenase"/>
</dbReference>
<keyword evidence="9" id="KW-0288">FMN</keyword>
<sequence>MSYALARTLLFRLDPEEAHDLGVGAARWLAGRAERCRLVRNFIARPSVRPVELMGLTFPTRVGLAAGLDKNAEAPLAWWAFGFGFAELGTVTPRPQSGKPKPRMFRVPARQALINRMGFNNQGARRVAERLAEQKAAGLRPAMPLLLSVGKNATTPNDRAAEDYNLAATSLAPHADVLTINVSSPNTPGLRALQNPQELTAIVRAVLEPAAGKPVLVKVAPELEGDLLRSVLDACLSAGATGFIATNTLAKQPGEPREDGGLSGQPLRQISRARVAEIRKHVGDNIPLIGCGGINDAESARAMLDAGADLIQLYTALVYQGPFLAAALSRVGFIPPHRSR</sequence>
<dbReference type="KEGG" id="hbs:IPV69_03830"/>
<dbReference type="InterPro" id="IPR012135">
    <property type="entry name" value="Dihydroorotate_DH_1_2"/>
</dbReference>
<evidence type="ECO:0000256" key="13">
    <source>
        <dbReference type="ARBA" id="ARBA00048639"/>
    </source>
</evidence>
<dbReference type="GO" id="GO:0106430">
    <property type="term" value="F:dihydroorotate dehydrogenase (quinone) activity"/>
    <property type="evidence" value="ECO:0007669"/>
    <property type="project" value="UniProtKB-EC"/>
</dbReference>
<dbReference type="CDD" id="cd04738">
    <property type="entry name" value="DHOD_2_like"/>
    <property type="match status" value="1"/>
</dbReference>
<evidence type="ECO:0000256" key="6">
    <source>
        <dbReference type="ARBA" id="ARBA00012791"/>
    </source>
</evidence>
<evidence type="ECO:0000256" key="14">
    <source>
        <dbReference type="NCBIfam" id="TIGR01036"/>
    </source>
</evidence>
<dbReference type="GO" id="GO:0006207">
    <property type="term" value="P:'de novo' pyrimidine nucleobase biosynthetic process"/>
    <property type="evidence" value="ECO:0007669"/>
    <property type="project" value="UniProtKB-UniRule"/>
</dbReference>
<keyword evidence="17" id="KW-1185">Reference proteome</keyword>
<dbReference type="Gene3D" id="3.20.20.70">
    <property type="entry name" value="Aldolase class I"/>
    <property type="match status" value="1"/>
</dbReference>
<keyword evidence="11 16" id="KW-0560">Oxidoreductase</keyword>
<evidence type="ECO:0000256" key="7">
    <source>
        <dbReference type="ARBA" id="ARBA00018366"/>
    </source>
</evidence>
<keyword evidence="10" id="KW-0665">Pyrimidine biosynthesis</keyword>
<evidence type="ECO:0000256" key="2">
    <source>
        <dbReference type="ARBA" id="ARBA00003125"/>
    </source>
</evidence>
<dbReference type="SUPFAM" id="SSF51395">
    <property type="entry name" value="FMN-linked oxidoreductases"/>
    <property type="match status" value="1"/>
</dbReference>
<dbReference type="PIRSF" id="PIRSF000164">
    <property type="entry name" value="DHO_oxidase"/>
    <property type="match status" value="1"/>
</dbReference>
<dbReference type="GO" id="GO:0016020">
    <property type="term" value="C:membrane"/>
    <property type="evidence" value="ECO:0007669"/>
    <property type="project" value="UniProtKB-SubCell"/>
</dbReference>
<comment type="catalytic activity">
    <reaction evidence="13">
        <text>(S)-dihydroorotate + a quinone = orotate + a quinol</text>
        <dbReference type="Rhea" id="RHEA:30187"/>
        <dbReference type="ChEBI" id="CHEBI:24646"/>
        <dbReference type="ChEBI" id="CHEBI:30839"/>
        <dbReference type="ChEBI" id="CHEBI:30864"/>
        <dbReference type="ChEBI" id="CHEBI:132124"/>
        <dbReference type="EC" id="1.3.5.2"/>
    </reaction>
</comment>
<reference evidence="16 17" key="1">
    <citation type="submission" date="2020-10" db="EMBL/GenBank/DDBJ databases">
        <title>Wide distribution of Phycisphaera-like planctomycetes from WD2101 soil group in peatlands and genome analysis of the first cultivated representative.</title>
        <authorList>
            <person name="Dedysh S.N."/>
            <person name="Beletsky A.V."/>
            <person name="Ivanova A."/>
            <person name="Kulichevskaya I.S."/>
            <person name="Suzina N.E."/>
            <person name="Philippov D.A."/>
            <person name="Rakitin A.L."/>
            <person name="Mardanov A.V."/>
            <person name="Ravin N.V."/>
        </authorList>
    </citation>
    <scope>NUCLEOTIDE SEQUENCE [LARGE SCALE GENOMIC DNA]</scope>
    <source>
        <strain evidence="16 17">M1803</strain>
    </source>
</reference>
<comment type="function">
    <text evidence="2">Catalyzes the conversion of dihydroorotate to orotate with quinone as electron acceptor.</text>
</comment>
<dbReference type="AlphaFoldDB" id="A0A7M2WYB4"/>
<dbReference type="EMBL" id="CP063458">
    <property type="protein sequence ID" value="QOV90507.1"/>
    <property type="molecule type" value="Genomic_DNA"/>
</dbReference>
<comment type="pathway">
    <text evidence="4">Pyrimidine metabolism; UMP biosynthesis via de novo pathway; orotate from (S)-dihydroorotate (quinone route): step 1/1.</text>
</comment>
<dbReference type="PANTHER" id="PTHR48109">
    <property type="entry name" value="DIHYDROOROTATE DEHYDROGENASE (QUINONE), MITOCHONDRIAL-RELATED"/>
    <property type="match status" value="1"/>
</dbReference>